<gene>
    <name evidence="2" type="ORF">EZV62_003797</name>
</gene>
<keyword evidence="1" id="KW-1133">Transmembrane helix</keyword>
<keyword evidence="3" id="KW-1185">Reference proteome</keyword>
<evidence type="ECO:0000256" key="1">
    <source>
        <dbReference type="SAM" id="Phobius"/>
    </source>
</evidence>
<dbReference type="EMBL" id="VAHF01000002">
    <property type="protein sequence ID" value="TXG68862.1"/>
    <property type="molecule type" value="Genomic_DNA"/>
</dbReference>
<comment type="caution">
    <text evidence="2">The sequence shown here is derived from an EMBL/GenBank/DDBJ whole genome shotgun (WGS) entry which is preliminary data.</text>
</comment>
<proteinExistence type="predicted"/>
<organism evidence="2 3">
    <name type="scientific">Acer yangbiense</name>
    <dbReference type="NCBI Taxonomy" id="1000413"/>
    <lineage>
        <taxon>Eukaryota</taxon>
        <taxon>Viridiplantae</taxon>
        <taxon>Streptophyta</taxon>
        <taxon>Embryophyta</taxon>
        <taxon>Tracheophyta</taxon>
        <taxon>Spermatophyta</taxon>
        <taxon>Magnoliopsida</taxon>
        <taxon>eudicotyledons</taxon>
        <taxon>Gunneridae</taxon>
        <taxon>Pentapetalae</taxon>
        <taxon>rosids</taxon>
        <taxon>malvids</taxon>
        <taxon>Sapindales</taxon>
        <taxon>Sapindaceae</taxon>
        <taxon>Hippocastanoideae</taxon>
        <taxon>Acereae</taxon>
        <taxon>Acer</taxon>
    </lineage>
</organism>
<sequence length="182" mass="20317">MTEPPLSIANKVPRGEIEIQKVTNQYNAACETSNIGDRRQELAVPFDGMNYFVDMSSEMKVLGVIGDSHYKSSSLYQEDSTDLICRNQRLLDGTANCRVKTMVFFYLETAAGMLMTVSINHTKSPSSSHLSISILSTFHPLLCLFHPETKNFQVVDVILVASAAFSSLMFAVCIKILNFQHR</sequence>
<name>A0A5C7IJM9_9ROSI</name>
<accession>A0A5C7IJM9</accession>
<reference evidence="3" key="1">
    <citation type="journal article" date="2019" name="Gigascience">
        <title>De novo genome assembly of the endangered Acer yangbiense, a plant species with extremely small populations endemic to Yunnan Province, China.</title>
        <authorList>
            <person name="Yang J."/>
            <person name="Wariss H.M."/>
            <person name="Tao L."/>
            <person name="Zhang R."/>
            <person name="Yun Q."/>
            <person name="Hollingsworth P."/>
            <person name="Dao Z."/>
            <person name="Luo G."/>
            <person name="Guo H."/>
            <person name="Ma Y."/>
            <person name="Sun W."/>
        </authorList>
    </citation>
    <scope>NUCLEOTIDE SEQUENCE [LARGE SCALE GENOMIC DNA]</scope>
    <source>
        <strain evidence="3">cv. Malutang</strain>
    </source>
</reference>
<evidence type="ECO:0000313" key="2">
    <source>
        <dbReference type="EMBL" id="TXG68862.1"/>
    </source>
</evidence>
<feature type="transmembrane region" description="Helical" evidence="1">
    <location>
        <begin position="103"/>
        <end position="121"/>
    </location>
</feature>
<keyword evidence="1" id="KW-0472">Membrane</keyword>
<dbReference type="OrthoDB" id="1750743at2759"/>
<dbReference type="Proteomes" id="UP000323000">
    <property type="component" value="Chromosome 2"/>
</dbReference>
<protein>
    <submittedName>
        <fullName evidence="2">Uncharacterized protein</fullName>
    </submittedName>
</protein>
<evidence type="ECO:0000313" key="3">
    <source>
        <dbReference type="Proteomes" id="UP000323000"/>
    </source>
</evidence>
<feature type="transmembrane region" description="Helical" evidence="1">
    <location>
        <begin position="157"/>
        <end position="177"/>
    </location>
</feature>
<keyword evidence="1" id="KW-0812">Transmembrane</keyword>
<dbReference type="AlphaFoldDB" id="A0A5C7IJM9"/>